<dbReference type="InterPro" id="IPR006224">
    <property type="entry name" value="PsdUridine_synth_RluA-like_CS"/>
</dbReference>
<comment type="function">
    <text evidence="4">Responsible for synthesis of pseudouridine from uracil.</text>
</comment>
<feature type="domain" description="Pseudouridine synthase RsuA/RluA-like" evidence="5">
    <location>
        <begin position="12"/>
        <end position="178"/>
    </location>
</feature>
<evidence type="ECO:0000256" key="4">
    <source>
        <dbReference type="RuleBase" id="RU362028"/>
    </source>
</evidence>
<dbReference type="GO" id="GO:0140098">
    <property type="term" value="F:catalytic activity, acting on RNA"/>
    <property type="evidence" value="ECO:0007669"/>
    <property type="project" value="UniProtKB-ARBA"/>
</dbReference>
<dbReference type="SUPFAM" id="SSF55120">
    <property type="entry name" value="Pseudouridine synthase"/>
    <property type="match status" value="1"/>
</dbReference>
<feature type="active site" evidence="3">
    <location>
        <position position="64"/>
    </location>
</feature>
<dbReference type="Gene3D" id="3.30.2350.10">
    <property type="entry name" value="Pseudouridine synthase"/>
    <property type="match status" value="1"/>
</dbReference>
<proteinExistence type="inferred from homology"/>
<reference evidence="6 7" key="1">
    <citation type="journal article" date="2015" name="Nature">
        <title>rRNA introns, odd ribosomes, and small enigmatic genomes across a large radiation of phyla.</title>
        <authorList>
            <person name="Brown C.T."/>
            <person name="Hug L.A."/>
            <person name="Thomas B.C."/>
            <person name="Sharon I."/>
            <person name="Castelle C.J."/>
            <person name="Singh A."/>
            <person name="Wilkins M.J."/>
            <person name="Williams K.H."/>
            <person name="Banfield J.F."/>
        </authorList>
    </citation>
    <scope>NUCLEOTIDE SEQUENCE [LARGE SCALE GENOMIC DNA]</scope>
</reference>
<dbReference type="STRING" id="1618332.UT15_C0003G0067"/>
<dbReference type="EC" id="5.4.99.-" evidence="4"/>
<comment type="caution">
    <text evidence="6">The sequence shown here is derived from an EMBL/GenBank/DDBJ whole genome shotgun (WGS) entry which is preliminary data.</text>
</comment>
<dbReference type="NCBIfam" id="TIGR00005">
    <property type="entry name" value="rluA_subfam"/>
    <property type="match status" value="1"/>
</dbReference>
<dbReference type="GO" id="GO:0003723">
    <property type="term" value="F:RNA binding"/>
    <property type="evidence" value="ECO:0007669"/>
    <property type="project" value="InterPro"/>
</dbReference>
<comment type="catalytic activity">
    <reaction evidence="4">
        <text>a uridine in RNA = a pseudouridine in RNA</text>
        <dbReference type="Rhea" id="RHEA:48348"/>
        <dbReference type="Rhea" id="RHEA-COMP:12068"/>
        <dbReference type="Rhea" id="RHEA-COMP:12069"/>
        <dbReference type="ChEBI" id="CHEBI:65314"/>
        <dbReference type="ChEBI" id="CHEBI:65315"/>
    </reaction>
</comment>
<dbReference type="AlphaFoldDB" id="A0A0G0LIJ4"/>
<evidence type="ECO:0000313" key="7">
    <source>
        <dbReference type="Proteomes" id="UP000033862"/>
    </source>
</evidence>
<dbReference type="InterPro" id="IPR020103">
    <property type="entry name" value="PsdUridine_synth_cat_dom_sf"/>
</dbReference>
<dbReference type="PANTHER" id="PTHR21600">
    <property type="entry name" value="MITOCHONDRIAL RNA PSEUDOURIDINE SYNTHASE"/>
    <property type="match status" value="1"/>
</dbReference>
<sequence length="242" mass="27844">MNDIKTIFEDNNLIIIDKPAGVLVHPTQAKEKDTLVYWLLSKYPNIVKLNWPDLTRQGVVHRLDKDTSGLIILAKNPETLEKLQKQFQEREVKKTYLALVLGKVKPTEGKIEAMITRGETGLQKVLETTYSFSKEKIRPAVTVYKANKYYKYGDGDLTLVSAMPLTGRMHQIRVHLKHIGYPIIGDQLYNTKESRKLSKELELNRQFLHAEKLELIHPITDKIISLESKLAEDLKNILEKLN</sequence>
<evidence type="ECO:0000259" key="5">
    <source>
        <dbReference type="Pfam" id="PF00849"/>
    </source>
</evidence>
<keyword evidence="2 4" id="KW-0413">Isomerase</keyword>
<dbReference type="PATRIC" id="fig|1618332.3.peg.189"/>
<protein>
    <recommendedName>
        <fullName evidence="4">Pseudouridine synthase</fullName>
        <ecNumber evidence="4">5.4.99.-</ecNumber>
    </recommendedName>
</protein>
<dbReference type="EMBL" id="LBVS01000003">
    <property type="protein sequence ID" value="KKQ90892.1"/>
    <property type="molecule type" value="Genomic_DNA"/>
</dbReference>
<dbReference type="PROSITE" id="PS01129">
    <property type="entry name" value="PSI_RLU"/>
    <property type="match status" value="1"/>
</dbReference>
<evidence type="ECO:0000256" key="3">
    <source>
        <dbReference type="PIRSR" id="PIRSR606225-1"/>
    </source>
</evidence>
<dbReference type="PANTHER" id="PTHR21600:SF44">
    <property type="entry name" value="RIBOSOMAL LARGE SUBUNIT PSEUDOURIDINE SYNTHASE D"/>
    <property type="match status" value="1"/>
</dbReference>
<accession>A0A0G0LIJ4</accession>
<evidence type="ECO:0000256" key="1">
    <source>
        <dbReference type="ARBA" id="ARBA00010876"/>
    </source>
</evidence>
<evidence type="ECO:0000313" key="6">
    <source>
        <dbReference type="EMBL" id="KKQ90892.1"/>
    </source>
</evidence>
<dbReference type="InterPro" id="IPR050188">
    <property type="entry name" value="RluA_PseudoU_synthase"/>
</dbReference>
<dbReference type="GO" id="GO:0009982">
    <property type="term" value="F:pseudouridine synthase activity"/>
    <property type="evidence" value="ECO:0007669"/>
    <property type="project" value="InterPro"/>
</dbReference>
<name>A0A0G0LIJ4_9BACT</name>
<dbReference type="InterPro" id="IPR006145">
    <property type="entry name" value="PsdUridine_synth_RsuA/RluA"/>
</dbReference>
<dbReference type="GO" id="GO:0000455">
    <property type="term" value="P:enzyme-directed rRNA pseudouridine synthesis"/>
    <property type="evidence" value="ECO:0007669"/>
    <property type="project" value="TreeGrafter"/>
</dbReference>
<gene>
    <name evidence="6" type="ORF">UT15_C0003G0067</name>
</gene>
<evidence type="ECO:0000256" key="2">
    <source>
        <dbReference type="ARBA" id="ARBA00023235"/>
    </source>
</evidence>
<dbReference type="Proteomes" id="UP000033862">
    <property type="component" value="Unassembled WGS sequence"/>
</dbReference>
<dbReference type="CDD" id="cd02869">
    <property type="entry name" value="PseudoU_synth_RluA_like"/>
    <property type="match status" value="1"/>
</dbReference>
<dbReference type="InterPro" id="IPR006225">
    <property type="entry name" value="PsdUridine_synth_RluC/D"/>
</dbReference>
<comment type="similarity">
    <text evidence="1 4">Belongs to the pseudouridine synthase RluA family.</text>
</comment>
<dbReference type="Pfam" id="PF00849">
    <property type="entry name" value="PseudoU_synth_2"/>
    <property type="match status" value="1"/>
</dbReference>
<organism evidence="6 7">
    <name type="scientific">Berkelbacteria bacterium GW2011_GWA1_39_10</name>
    <dbReference type="NCBI Taxonomy" id="1618332"/>
    <lineage>
        <taxon>Bacteria</taxon>
        <taxon>Candidatus Berkelbacteria</taxon>
    </lineage>
</organism>